<keyword evidence="3" id="KW-1185">Reference proteome</keyword>
<geneLocation type="plasmid" evidence="2 3">
    <name>P2</name>
</geneLocation>
<organism evidence="2 3">
    <name type="scientific">Deinococcus gobiensis (strain DSM 21396 / JCM 16679 / CGMCC 1.7299 / I-0)</name>
    <dbReference type="NCBI Taxonomy" id="745776"/>
    <lineage>
        <taxon>Bacteria</taxon>
        <taxon>Thermotogati</taxon>
        <taxon>Deinococcota</taxon>
        <taxon>Deinococci</taxon>
        <taxon>Deinococcales</taxon>
        <taxon>Deinococcaceae</taxon>
        <taxon>Deinococcus</taxon>
    </lineage>
</organism>
<dbReference type="HOGENOM" id="CLU_210202_0_0_0"/>
<evidence type="ECO:0000313" key="3">
    <source>
        <dbReference type="Proteomes" id="UP000007575"/>
    </source>
</evidence>
<gene>
    <name evidence="2" type="ordered locus">DGo_PB0486</name>
</gene>
<dbReference type="KEGG" id="dgo:DGo_PB0486"/>
<dbReference type="Proteomes" id="UP000007575">
    <property type="component" value="Plasmid P2"/>
</dbReference>
<protein>
    <submittedName>
        <fullName evidence="2">Uncharacterized protein</fullName>
    </submittedName>
</protein>
<reference evidence="2 3" key="1">
    <citation type="journal article" date="2012" name="PLoS ONE">
        <title>Genome sequence and transcriptome analysis of the radioresistant bacterium Deinococcus gobiensis: insights into the extreme environmental adaptations.</title>
        <authorList>
            <person name="Yuan M."/>
            <person name="Chen M."/>
            <person name="Zhang W."/>
            <person name="Lu W."/>
            <person name="Wang J."/>
            <person name="Yang M."/>
            <person name="Zhao P."/>
            <person name="Tang R."/>
            <person name="Li X."/>
            <person name="Hao Y."/>
            <person name="Zhou Z."/>
            <person name="Zhan Y."/>
            <person name="Yu H."/>
            <person name="Teng C."/>
            <person name="Yan Y."/>
            <person name="Ping S."/>
            <person name="Wang Y."/>
            <person name="Lin M."/>
        </authorList>
    </citation>
    <scope>NUCLEOTIDE SEQUENCE [LARGE SCALE GENOMIC DNA]</scope>
    <source>
        <strain evidence="3">DSM 21396 / JCM 16679 / CGMCC 1.7299 / I-0</strain>
        <plasmid evidence="2">P2</plasmid>
    </source>
</reference>
<name>H8H2K8_DEIGI</name>
<keyword evidence="1" id="KW-1133">Transmembrane helix</keyword>
<evidence type="ECO:0000256" key="1">
    <source>
        <dbReference type="SAM" id="Phobius"/>
    </source>
</evidence>
<sequence>MRLRLLLPLLVLAAALAALSFPDLPGQTPFARLLLFALSFTALPLLLVSILARLTHTEV</sequence>
<dbReference type="PATRIC" id="fig|745776.4.peg.3774"/>
<proteinExistence type="predicted"/>
<keyword evidence="2" id="KW-0614">Plasmid</keyword>
<keyword evidence="1" id="KW-0472">Membrane</keyword>
<evidence type="ECO:0000313" key="2">
    <source>
        <dbReference type="EMBL" id="AFD27755.1"/>
    </source>
</evidence>
<dbReference type="EMBL" id="CP002193">
    <property type="protein sequence ID" value="AFD27755.1"/>
    <property type="molecule type" value="Genomic_DNA"/>
</dbReference>
<dbReference type="AlphaFoldDB" id="H8H2K8"/>
<feature type="transmembrane region" description="Helical" evidence="1">
    <location>
        <begin position="30"/>
        <end position="52"/>
    </location>
</feature>
<dbReference type="RefSeq" id="WP_014686847.1">
    <property type="nucleotide sequence ID" value="NC_017791.1"/>
</dbReference>
<accession>H8H2K8</accession>
<keyword evidence="1" id="KW-0812">Transmembrane</keyword>